<gene>
    <name evidence="1" type="ORF">MCEL_01040</name>
</gene>
<dbReference type="AlphaFoldDB" id="A0A1X0BKH6"/>
<sequence length="121" mass="13615">MTISKPPRAPTGLKARGSGLWREITTVYALDVGEIQLLRELCKVVDRIEELDRILAEDGLLVTGNRGQLPRAHPLLMELREERKAVVRLVAELALPLPGEQIGRRRSPQQKTAARYDLREA</sequence>
<protein>
    <submittedName>
        <fullName evidence="1">Uncharacterized protein</fullName>
    </submittedName>
</protein>
<evidence type="ECO:0000313" key="2">
    <source>
        <dbReference type="Proteomes" id="UP000466431"/>
    </source>
</evidence>
<dbReference type="InterPro" id="IPR006448">
    <property type="entry name" value="Phage_term_ssu_P27"/>
</dbReference>
<reference evidence="1 2" key="1">
    <citation type="journal article" date="2019" name="Emerg. Microbes Infect.">
        <title>Comprehensive subspecies identification of 175 nontuberculous mycobacteria species based on 7547 genomic profiles.</title>
        <authorList>
            <person name="Matsumoto Y."/>
            <person name="Kinjo T."/>
            <person name="Motooka D."/>
            <person name="Nabeya D."/>
            <person name="Jung N."/>
            <person name="Uechi K."/>
            <person name="Horii T."/>
            <person name="Iida T."/>
            <person name="Fujita J."/>
            <person name="Nakamura S."/>
        </authorList>
    </citation>
    <scope>NUCLEOTIDE SEQUENCE [LARGE SCALE GENOMIC DNA]</scope>
    <source>
        <strain evidence="1 2">JCM 18439</strain>
    </source>
</reference>
<accession>A0A1X0BKH6</accession>
<organism evidence="1 2">
    <name type="scientific">Mycolicibacterium celeriflavum</name>
    <name type="common">Mycobacterium celeriflavum</name>
    <dbReference type="NCBI Taxonomy" id="1249101"/>
    <lineage>
        <taxon>Bacteria</taxon>
        <taxon>Bacillati</taxon>
        <taxon>Actinomycetota</taxon>
        <taxon>Actinomycetes</taxon>
        <taxon>Mycobacteriales</taxon>
        <taxon>Mycobacteriaceae</taxon>
        <taxon>Mycolicibacterium</taxon>
    </lineage>
</organism>
<dbReference type="Pfam" id="PF05119">
    <property type="entry name" value="Terminase_4"/>
    <property type="match status" value="1"/>
</dbReference>
<dbReference type="EMBL" id="AP022591">
    <property type="protein sequence ID" value="BBY41809.1"/>
    <property type="molecule type" value="Genomic_DNA"/>
</dbReference>
<dbReference type="KEGG" id="mcee:MCEL_01040"/>
<proteinExistence type="predicted"/>
<evidence type="ECO:0000313" key="1">
    <source>
        <dbReference type="EMBL" id="BBY41809.1"/>
    </source>
</evidence>
<dbReference type="STRING" id="1249101.BST21_22480"/>
<keyword evidence="2" id="KW-1185">Reference proteome</keyword>
<dbReference type="Proteomes" id="UP000466431">
    <property type="component" value="Chromosome"/>
</dbReference>
<name>A0A1X0BKH6_MYCCF</name>